<dbReference type="GO" id="GO:0005737">
    <property type="term" value="C:cytoplasm"/>
    <property type="evidence" value="ECO:0007669"/>
    <property type="project" value="UniProtKB-SubCell"/>
</dbReference>
<dbReference type="GO" id="GO:0051391">
    <property type="term" value="P:tRNA acetylation"/>
    <property type="evidence" value="ECO:0007669"/>
    <property type="project" value="UniProtKB-UniRule"/>
</dbReference>
<dbReference type="Gene3D" id="3.40.630.30">
    <property type="match status" value="1"/>
</dbReference>
<keyword evidence="6 9" id="KW-0067">ATP-binding</keyword>
<dbReference type="InterPro" id="IPR038321">
    <property type="entry name" value="TmcA_C_sf"/>
</dbReference>
<dbReference type="PANTHER" id="PTHR10925">
    <property type="entry name" value="N-ACETYLTRANSFERASE 10"/>
    <property type="match status" value="1"/>
</dbReference>
<dbReference type="PANTHER" id="PTHR10925:SF5">
    <property type="entry name" value="RNA CYTIDINE ACETYLTRANSFERASE"/>
    <property type="match status" value="1"/>
</dbReference>
<dbReference type="Gene3D" id="3.40.50.300">
    <property type="entry name" value="P-loop containing nucleotide triphosphate hydrolases"/>
    <property type="match status" value="1"/>
</dbReference>
<evidence type="ECO:0000256" key="7">
    <source>
        <dbReference type="ARBA" id="ARBA00022884"/>
    </source>
</evidence>
<dbReference type="GO" id="GO:0051392">
    <property type="term" value="F:tRNA cytidine N4-acetyltransferase activity"/>
    <property type="evidence" value="ECO:0007669"/>
    <property type="project" value="UniProtKB-UniRule"/>
</dbReference>
<keyword evidence="7 9" id="KW-0694">RNA-binding</keyword>
<evidence type="ECO:0000256" key="8">
    <source>
        <dbReference type="ARBA" id="ARBA00023315"/>
    </source>
</evidence>
<feature type="domain" description="N-acetyltransferase" evidence="10">
    <location>
        <begin position="351"/>
        <end position="538"/>
    </location>
</feature>
<evidence type="ECO:0000256" key="2">
    <source>
        <dbReference type="ARBA" id="ARBA00022555"/>
    </source>
</evidence>
<sequence>MSPTACRELIWVTGTAAATRAHAEACLRAQHQQPVGWIGTPSSPWPSAWSVVPTGQGRQLLGRTLTAGVLDAHAGFDPDDFGALSGTISGGGALILLSPPAEAWPEQPDPALQPLLTHGLTLTDFQGHFLARLIRLLNDDPAVTHVDVARANWHPRALTPPSTAQPVTTHDQQAAIAAITALAEAPLPATLLITADRGRGKSAALGLAAQALCDPSVRLTGPSRAAVERVIAHAGSAAPRFTAPERVTADDGLLMVDEAAALPLGLLAQRVRENPRCVLTGTVHGYEGSGHGLTLRLARILEDAGCPLQRLHLTEPIRWPLNDPLEALTDRILLLSAEPQPTDSRTALATVTVEPMAAEALAGNETDLHDAFGLLVAGHYQTRPRDCRQLLDDPAMQIIIARAGRQIIGIAAARPEGGLDAALAEAVYLGKRRPAGHLIAQSLTFHAGIREAARQSGLRIQRIAVHPDWQRQRVGQALVDALANTASESGCDWLGTSFAASPALIDFWRACRLDVARIGNRRDPRSASHAVIMLRALSAAGTSLMTQVRQRVAVHLPDQRQHALCDLPTPLVERLSRHLPPHPPTESVDQADLRAFAYGHRALLDSHGALARRAPGVDNGRSPLDDALLATAIRAPQDSAALASAAGVTGRREALARLRCIAQQLLESDP</sequence>
<dbReference type="InterPro" id="IPR027417">
    <property type="entry name" value="P-loop_NTPase"/>
</dbReference>
<dbReference type="SUPFAM" id="SSF55729">
    <property type="entry name" value="Acyl-CoA N-acyltransferases (Nat)"/>
    <property type="match status" value="1"/>
</dbReference>
<keyword evidence="5 9" id="KW-0547">Nucleotide-binding</keyword>
<keyword evidence="2 9" id="KW-0820">tRNA-binding</keyword>
<comment type="caution">
    <text evidence="9">Lacks conserved residue(s) required for the propagation of feature annotation.</text>
</comment>
<evidence type="ECO:0000256" key="5">
    <source>
        <dbReference type="ARBA" id="ARBA00022741"/>
    </source>
</evidence>
<evidence type="ECO:0000313" key="11">
    <source>
        <dbReference type="EMBL" id="TQF01046.1"/>
    </source>
</evidence>
<comment type="catalytic activity">
    <reaction evidence="9">
        <text>cytidine(34) in elongator tRNA(Met) + acetyl-CoA + ATP + H2O = N(4)-acetylcytidine(34) in elongator tRNA(Met) + ADP + phosphate + CoA + H(+)</text>
        <dbReference type="Rhea" id="RHEA:43788"/>
        <dbReference type="Rhea" id="RHEA-COMP:10693"/>
        <dbReference type="Rhea" id="RHEA-COMP:10694"/>
        <dbReference type="ChEBI" id="CHEBI:15377"/>
        <dbReference type="ChEBI" id="CHEBI:15378"/>
        <dbReference type="ChEBI" id="CHEBI:30616"/>
        <dbReference type="ChEBI" id="CHEBI:43474"/>
        <dbReference type="ChEBI" id="CHEBI:57287"/>
        <dbReference type="ChEBI" id="CHEBI:57288"/>
        <dbReference type="ChEBI" id="CHEBI:74900"/>
        <dbReference type="ChEBI" id="CHEBI:82748"/>
        <dbReference type="ChEBI" id="CHEBI:456216"/>
        <dbReference type="EC" id="2.3.1.193"/>
    </reaction>
</comment>
<name>A0A540VWA5_9GAMM</name>
<accession>A0A540VWA5</accession>
<dbReference type="EMBL" id="VIFK01000001">
    <property type="protein sequence ID" value="TQF01046.1"/>
    <property type="molecule type" value="Genomic_DNA"/>
</dbReference>
<dbReference type="InterPro" id="IPR032672">
    <property type="entry name" value="TmcA/NAT10/Kre33"/>
</dbReference>
<dbReference type="GO" id="GO:0005524">
    <property type="term" value="F:ATP binding"/>
    <property type="evidence" value="ECO:0007669"/>
    <property type="project" value="UniProtKB-UniRule"/>
</dbReference>
<dbReference type="GO" id="GO:1990883">
    <property type="term" value="F:18S rRNA cytidine N-acetyltransferase activity"/>
    <property type="evidence" value="ECO:0007669"/>
    <property type="project" value="TreeGrafter"/>
</dbReference>
<dbReference type="Pfam" id="PF05127">
    <property type="entry name" value="NAT10_TcmA_helicase"/>
    <property type="match status" value="1"/>
</dbReference>
<evidence type="ECO:0000256" key="1">
    <source>
        <dbReference type="ARBA" id="ARBA00022490"/>
    </source>
</evidence>
<comment type="caution">
    <text evidence="11">The sequence shown here is derived from an EMBL/GenBank/DDBJ whole genome shotgun (WGS) entry which is preliminary data.</text>
</comment>
<dbReference type="SUPFAM" id="SSF52540">
    <property type="entry name" value="P-loop containing nucleoside triphosphate hydrolases"/>
    <property type="match status" value="1"/>
</dbReference>
<evidence type="ECO:0000256" key="9">
    <source>
        <dbReference type="HAMAP-Rule" id="MF_01886"/>
    </source>
</evidence>
<protein>
    <recommendedName>
        <fullName evidence="9">tRNA(Met) cytidine acetyltransferase TmcA</fullName>
        <ecNumber evidence="9">2.3.1.193</ecNumber>
    </recommendedName>
</protein>
<dbReference type="InterPro" id="IPR007807">
    <property type="entry name" value="TcmA/NAT10_helicase"/>
</dbReference>
<comment type="function">
    <text evidence="9">Catalyzes the formation of N(4)-acetylcytidine (ac(4)C) at the wobble position of tRNA(Met), by using acetyl-CoA as an acetyl donor and ATP (or GTP).</text>
</comment>
<dbReference type="EC" id="2.3.1.193" evidence="9"/>
<evidence type="ECO:0000313" key="12">
    <source>
        <dbReference type="Proteomes" id="UP000315400"/>
    </source>
</evidence>
<dbReference type="Gene3D" id="1.20.120.890">
    <property type="entry name" value="tRNA(Met) cytidine acetyltransferase, tail domain"/>
    <property type="match status" value="1"/>
</dbReference>
<dbReference type="Gene3D" id="3.40.50.11040">
    <property type="match status" value="1"/>
</dbReference>
<keyword evidence="3 9" id="KW-0808">Transferase</keyword>
<evidence type="ECO:0000259" key="10">
    <source>
        <dbReference type="PROSITE" id="PS51186"/>
    </source>
</evidence>
<keyword evidence="8 9" id="KW-0012">Acyltransferase</keyword>
<comment type="similarity">
    <text evidence="9">Belongs to the TmcA family.</text>
</comment>
<reference evidence="11 12" key="1">
    <citation type="submission" date="2019-06" db="EMBL/GenBank/DDBJ databases">
        <title>Metagenome assembled Genome of Spiribacter salinus SL48-SHIP from the microbial mat of Salt Lake 48 (Novosibirsk region, Russia).</title>
        <authorList>
            <person name="Shipova A."/>
            <person name="Rozanov A.S."/>
            <person name="Bryanskaya A.V."/>
            <person name="Peltek S.E."/>
        </authorList>
    </citation>
    <scope>NUCLEOTIDE SEQUENCE [LARGE SCALE GENOMIC DNA]</scope>
    <source>
        <strain evidence="11">SL48-SHIP-2</strain>
    </source>
</reference>
<evidence type="ECO:0000256" key="6">
    <source>
        <dbReference type="ARBA" id="ARBA00022840"/>
    </source>
</evidence>
<keyword evidence="4 9" id="KW-0819">tRNA processing</keyword>
<proteinExistence type="inferred from homology"/>
<dbReference type="AlphaFoldDB" id="A0A540VWA5"/>
<comment type="subcellular location">
    <subcellularLocation>
        <location evidence="9">Cytoplasm</location>
    </subcellularLocation>
</comment>
<dbReference type="Proteomes" id="UP000315400">
    <property type="component" value="Unassembled WGS sequence"/>
</dbReference>
<dbReference type="PROSITE" id="PS51186">
    <property type="entry name" value="GNAT"/>
    <property type="match status" value="1"/>
</dbReference>
<feature type="binding site" evidence="9">
    <location>
        <position position="172"/>
    </location>
    <ligand>
        <name>ATP</name>
        <dbReference type="ChEBI" id="CHEBI:30616"/>
    </ligand>
</feature>
<evidence type="ECO:0000256" key="3">
    <source>
        <dbReference type="ARBA" id="ARBA00022679"/>
    </source>
</evidence>
<gene>
    <name evidence="9" type="primary">tmcA</name>
    <name evidence="11" type="ORF">FKY71_00245</name>
</gene>
<dbReference type="GO" id="GO:0000049">
    <property type="term" value="F:tRNA binding"/>
    <property type="evidence" value="ECO:0007669"/>
    <property type="project" value="UniProtKB-UniRule"/>
</dbReference>
<dbReference type="InterPro" id="IPR000182">
    <property type="entry name" value="GNAT_dom"/>
</dbReference>
<feature type="binding site" evidence="9">
    <location>
        <begin position="463"/>
        <end position="465"/>
    </location>
    <ligand>
        <name>acetyl-CoA</name>
        <dbReference type="ChEBI" id="CHEBI:57288"/>
    </ligand>
</feature>
<dbReference type="InterPro" id="IPR016181">
    <property type="entry name" value="Acyl_CoA_acyltransferase"/>
</dbReference>
<keyword evidence="1 9" id="KW-0963">Cytoplasm</keyword>
<dbReference type="HAMAP" id="MF_01886">
    <property type="entry name" value="tRNA_acetyltr_TmcA"/>
    <property type="match status" value="1"/>
</dbReference>
<dbReference type="Pfam" id="PF08351">
    <property type="entry name" value="TmcA_N"/>
    <property type="match status" value="1"/>
</dbReference>
<dbReference type="GO" id="GO:1904812">
    <property type="term" value="P:rRNA acetylation involved in maturation of SSU-rRNA"/>
    <property type="evidence" value="ECO:0007669"/>
    <property type="project" value="TreeGrafter"/>
</dbReference>
<dbReference type="STRING" id="1260251.SPISAL_05955"/>
<dbReference type="InterPro" id="IPR024914">
    <property type="entry name" value="tRNA_acetyltr_TmcA"/>
</dbReference>
<evidence type="ECO:0000256" key="4">
    <source>
        <dbReference type="ARBA" id="ARBA00022694"/>
    </source>
</evidence>
<feature type="binding site" evidence="9">
    <location>
        <position position="318"/>
    </location>
    <ligand>
        <name>ATP</name>
        <dbReference type="ChEBI" id="CHEBI:30616"/>
    </ligand>
</feature>
<dbReference type="InterPro" id="IPR013562">
    <property type="entry name" value="TmcA/NAT10_N"/>
</dbReference>
<dbReference type="Pfam" id="PF13718">
    <property type="entry name" value="GNAT_acetyltr_2"/>
    <property type="match status" value="1"/>
</dbReference>
<organism evidence="11 12">
    <name type="scientific">Spiribacter salinus</name>
    <dbReference type="NCBI Taxonomy" id="1335746"/>
    <lineage>
        <taxon>Bacteria</taxon>
        <taxon>Pseudomonadati</taxon>
        <taxon>Pseudomonadota</taxon>
        <taxon>Gammaproteobacteria</taxon>
        <taxon>Chromatiales</taxon>
        <taxon>Ectothiorhodospiraceae</taxon>
        <taxon>Spiribacter</taxon>
    </lineage>
</organism>
<dbReference type="CDD" id="cd04301">
    <property type="entry name" value="NAT_SF"/>
    <property type="match status" value="1"/>
</dbReference>
<dbReference type="GO" id="GO:0002101">
    <property type="term" value="P:tRNA wobble cytosine modification"/>
    <property type="evidence" value="ECO:0007669"/>
    <property type="project" value="UniProtKB-UniRule"/>
</dbReference>